<evidence type="ECO:0000256" key="2">
    <source>
        <dbReference type="ARBA" id="ARBA00022475"/>
    </source>
</evidence>
<sequence>MIKEKGWSPVDYNVYVMSIEEKIQCYIQGIIVIGVVLWIFYQSIIIILLCSPLSYIYVKQQCKKKCRERKWELTLQFREGVQALVAALSTGYSVENAFVQAIKDLKLLYMNETMIIPEFEYIVYQIQMNMPVENALEDFAQRSTVDDIKSLSEVFASAKRTGGDLIKILRSTSRMIGDKIEVTREIITMMSAKKFEANIMGIIPIGIILYMKISSPGFLDPLYHNIVGWLVMTIALVIYVISFSLMNRILAIEV</sequence>
<keyword evidence="2" id="KW-1003">Cell membrane</keyword>
<feature type="domain" description="Type II secretion system protein GspF" evidence="7">
    <location>
        <begin position="83"/>
        <end position="211"/>
    </location>
</feature>
<comment type="subcellular location">
    <subcellularLocation>
        <location evidence="1">Cell membrane</location>
        <topology evidence="1">Multi-pass membrane protein</topology>
    </subcellularLocation>
</comment>
<proteinExistence type="predicted"/>
<dbReference type="Proteomes" id="UP000184038">
    <property type="component" value="Unassembled WGS sequence"/>
</dbReference>
<dbReference type="PANTHER" id="PTHR35007:SF1">
    <property type="entry name" value="PILUS ASSEMBLY PROTEIN"/>
    <property type="match status" value="1"/>
</dbReference>
<evidence type="ECO:0000256" key="3">
    <source>
        <dbReference type="ARBA" id="ARBA00022692"/>
    </source>
</evidence>
<dbReference type="STRING" id="1120996.SAMN02746066_03765"/>
<name>A0A1M7MCY7_9FIRM</name>
<keyword evidence="9" id="KW-1185">Reference proteome</keyword>
<dbReference type="Pfam" id="PF00482">
    <property type="entry name" value="T2SSF"/>
    <property type="match status" value="1"/>
</dbReference>
<reference evidence="8 9" key="1">
    <citation type="submission" date="2016-11" db="EMBL/GenBank/DDBJ databases">
        <authorList>
            <person name="Jaros S."/>
            <person name="Januszkiewicz K."/>
            <person name="Wedrychowicz H."/>
        </authorList>
    </citation>
    <scope>NUCLEOTIDE SEQUENCE [LARGE SCALE GENOMIC DNA]</scope>
    <source>
        <strain evidence="8 9">DSM 15930</strain>
    </source>
</reference>
<evidence type="ECO:0000313" key="9">
    <source>
        <dbReference type="Proteomes" id="UP000184038"/>
    </source>
</evidence>
<dbReference type="PANTHER" id="PTHR35007">
    <property type="entry name" value="INTEGRAL MEMBRANE PROTEIN-RELATED"/>
    <property type="match status" value="1"/>
</dbReference>
<dbReference type="RefSeq" id="WP_084139370.1">
    <property type="nucleotide sequence ID" value="NZ_FRCP01000020.1"/>
</dbReference>
<evidence type="ECO:0000256" key="4">
    <source>
        <dbReference type="ARBA" id="ARBA00022989"/>
    </source>
</evidence>
<evidence type="ECO:0000313" key="8">
    <source>
        <dbReference type="EMBL" id="SHM88682.1"/>
    </source>
</evidence>
<feature type="transmembrane region" description="Helical" evidence="6">
    <location>
        <begin position="26"/>
        <end position="58"/>
    </location>
</feature>
<evidence type="ECO:0000256" key="6">
    <source>
        <dbReference type="SAM" id="Phobius"/>
    </source>
</evidence>
<evidence type="ECO:0000256" key="1">
    <source>
        <dbReference type="ARBA" id="ARBA00004651"/>
    </source>
</evidence>
<protein>
    <submittedName>
        <fullName evidence="8">Tight adherence protein B</fullName>
    </submittedName>
</protein>
<dbReference type="EMBL" id="FRCP01000020">
    <property type="protein sequence ID" value="SHM88682.1"/>
    <property type="molecule type" value="Genomic_DNA"/>
</dbReference>
<dbReference type="GO" id="GO:0005886">
    <property type="term" value="C:plasma membrane"/>
    <property type="evidence" value="ECO:0007669"/>
    <property type="project" value="UniProtKB-SubCell"/>
</dbReference>
<dbReference type="OrthoDB" id="9796142at2"/>
<keyword evidence="3 6" id="KW-0812">Transmembrane</keyword>
<dbReference type="AlphaFoldDB" id="A0A1M7MCY7"/>
<organism evidence="8 9">
    <name type="scientific">Anaerosporobacter mobilis DSM 15930</name>
    <dbReference type="NCBI Taxonomy" id="1120996"/>
    <lineage>
        <taxon>Bacteria</taxon>
        <taxon>Bacillati</taxon>
        <taxon>Bacillota</taxon>
        <taxon>Clostridia</taxon>
        <taxon>Lachnospirales</taxon>
        <taxon>Lachnospiraceae</taxon>
        <taxon>Anaerosporobacter</taxon>
    </lineage>
</organism>
<accession>A0A1M7MCY7</accession>
<evidence type="ECO:0000259" key="7">
    <source>
        <dbReference type="Pfam" id="PF00482"/>
    </source>
</evidence>
<feature type="transmembrane region" description="Helical" evidence="6">
    <location>
        <begin position="226"/>
        <end position="246"/>
    </location>
</feature>
<dbReference type="InterPro" id="IPR018076">
    <property type="entry name" value="T2SS_GspF_dom"/>
</dbReference>
<keyword evidence="5 6" id="KW-0472">Membrane</keyword>
<evidence type="ECO:0000256" key="5">
    <source>
        <dbReference type="ARBA" id="ARBA00023136"/>
    </source>
</evidence>
<feature type="transmembrane region" description="Helical" evidence="6">
    <location>
        <begin position="195"/>
        <end position="214"/>
    </location>
</feature>
<gene>
    <name evidence="8" type="ORF">SAMN02746066_03765</name>
</gene>
<keyword evidence="4 6" id="KW-1133">Transmembrane helix</keyword>